<protein>
    <submittedName>
        <fullName evidence="6">ABC-F family ATP-binding cassette domain-containing protein</fullName>
    </submittedName>
</protein>
<feature type="compositionally biased region" description="Basic and acidic residues" evidence="4">
    <location>
        <begin position="253"/>
        <end position="265"/>
    </location>
</feature>
<proteinExistence type="predicted"/>
<reference evidence="6 7" key="1">
    <citation type="submission" date="2023-05" db="EMBL/GenBank/DDBJ databases">
        <authorList>
            <person name="Gao F."/>
        </authorList>
    </citation>
    <scope>NUCLEOTIDE SEQUENCE [LARGE SCALE GENOMIC DNA]</scope>
    <source>
        <strain evidence="6 7">MIMF12</strain>
    </source>
</reference>
<keyword evidence="3 6" id="KW-0067">ATP-binding</keyword>
<evidence type="ECO:0000256" key="1">
    <source>
        <dbReference type="ARBA" id="ARBA00022737"/>
    </source>
</evidence>
<feature type="region of interest" description="Disordered" evidence="4">
    <location>
        <begin position="253"/>
        <end position="285"/>
    </location>
</feature>
<dbReference type="InterPro" id="IPR027417">
    <property type="entry name" value="P-loop_NTPase"/>
</dbReference>
<organism evidence="6 7">
    <name type="scientific">Deinococcus rhizophilus</name>
    <dbReference type="NCBI Taxonomy" id="3049544"/>
    <lineage>
        <taxon>Bacteria</taxon>
        <taxon>Thermotogati</taxon>
        <taxon>Deinococcota</taxon>
        <taxon>Deinococci</taxon>
        <taxon>Deinococcales</taxon>
        <taxon>Deinococcaceae</taxon>
        <taxon>Deinococcus</taxon>
    </lineage>
</organism>
<evidence type="ECO:0000313" key="7">
    <source>
        <dbReference type="Proteomes" id="UP001302059"/>
    </source>
</evidence>
<evidence type="ECO:0000256" key="4">
    <source>
        <dbReference type="SAM" id="MobiDB-lite"/>
    </source>
</evidence>
<keyword evidence="2" id="KW-0547">Nucleotide-binding</keyword>
<gene>
    <name evidence="6" type="ORF">QOL99_03425</name>
</gene>
<dbReference type="Gene3D" id="3.40.50.300">
    <property type="entry name" value="P-loop containing nucleotide triphosphate hydrolases"/>
    <property type="match status" value="2"/>
</dbReference>
<dbReference type="Pfam" id="PF00005">
    <property type="entry name" value="ABC_tran"/>
    <property type="match status" value="2"/>
</dbReference>
<dbReference type="PANTHER" id="PTHR19211:SF123">
    <property type="entry name" value="ABC TRANSPORTER"/>
    <property type="match status" value="1"/>
</dbReference>
<dbReference type="SUPFAM" id="SSF52540">
    <property type="entry name" value="P-loop containing nucleoside triphosphate hydrolases"/>
    <property type="match status" value="2"/>
</dbReference>
<name>A0ABT7JDR8_9DEIO</name>
<evidence type="ECO:0000256" key="2">
    <source>
        <dbReference type="ARBA" id="ARBA00022741"/>
    </source>
</evidence>
<dbReference type="InterPro" id="IPR003439">
    <property type="entry name" value="ABC_transporter-like_ATP-bd"/>
</dbReference>
<feature type="region of interest" description="Disordered" evidence="4">
    <location>
        <begin position="535"/>
        <end position="558"/>
    </location>
</feature>
<feature type="domain" description="ABC transporter" evidence="5">
    <location>
        <begin position="3"/>
        <end position="246"/>
    </location>
</feature>
<dbReference type="PANTHER" id="PTHR19211">
    <property type="entry name" value="ATP-BINDING TRANSPORT PROTEIN-RELATED"/>
    <property type="match status" value="1"/>
</dbReference>
<dbReference type="RefSeq" id="WP_285521349.1">
    <property type="nucleotide sequence ID" value="NZ_JASNGB010000014.1"/>
</dbReference>
<sequence length="558" mass="59012">MLGQLKGVARSFGDRVVVQDVDLEIRPGERLALVGENGSGKTTLLRVLAGLDRPDEGTVTRTGRAALLSQHTGMGTETVLDAVTPEELRAARRTFEAASAGLGEGTDAAFHAFAEAEEMFRVAGGYEFEARAAAVLSGLGLEAGANAAELSGGQTQRVLLARLLLSPADLYLLDEPTNHLDAQGAAWLEGWIRASPAAFVLASHDRAFLDAVTGRTAELERGRLTVYPGAYTEAMEIKATLREAQARDHAAYRRKREALATEAARRTSQARSASHYNSNRASDGDKMLAKGKAQNAQNVNAARARSLQRAVERLDARATEKPFEDRRSVRLDLPDAPPGPAEVLTVRDLTVCRDGQPVLAGVRLDVRRGDRIALTGPNGGGKSTLLAALLGQLPHAGEVRWGQGLSFYAAGQHGEELADLPTVGDALLAANPVLTPHQLHEVAAQVGLPGGPSFPVAGLSGGQRTRLSLARLNVTRAQVLVLDEPTNHLDVRAIEALEALLLAFPGTVLLASHDRALVGRVATRVWDVGAGGVREKSVTPMNQQKPPPGGSGLGHSAQ</sequence>
<dbReference type="EMBL" id="JASNGB010000014">
    <property type="protein sequence ID" value="MDL2343195.1"/>
    <property type="molecule type" value="Genomic_DNA"/>
</dbReference>
<dbReference type="PROSITE" id="PS50893">
    <property type="entry name" value="ABC_TRANSPORTER_2"/>
    <property type="match status" value="2"/>
</dbReference>
<accession>A0ABT7JDR8</accession>
<dbReference type="InterPro" id="IPR003593">
    <property type="entry name" value="AAA+_ATPase"/>
</dbReference>
<dbReference type="GO" id="GO:0005524">
    <property type="term" value="F:ATP binding"/>
    <property type="evidence" value="ECO:0007669"/>
    <property type="project" value="UniProtKB-KW"/>
</dbReference>
<comment type="caution">
    <text evidence="6">The sequence shown here is derived from an EMBL/GenBank/DDBJ whole genome shotgun (WGS) entry which is preliminary data.</text>
</comment>
<feature type="domain" description="ABC transporter" evidence="5">
    <location>
        <begin position="344"/>
        <end position="555"/>
    </location>
</feature>
<dbReference type="Proteomes" id="UP001302059">
    <property type="component" value="Unassembled WGS sequence"/>
</dbReference>
<evidence type="ECO:0000259" key="5">
    <source>
        <dbReference type="PROSITE" id="PS50893"/>
    </source>
</evidence>
<evidence type="ECO:0000256" key="3">
    <source>
        <dbReference type="ARBA" id="ARBA00022840"/>
    </source>
</evidence>
<keyword evidence="1" id="KW-0677">Repeat</keyword>
<dbReference type="SMART" id="SM00382">
    <property type="entry name" value="AAA"/>
    <property type="match status" value="2"/>
</dbReference>
<evidence type="ECO:0000313" key="6">
    <source>
        <dbReference type="EMBL" id="MDL2343195.1"/>
    </source>
</evidence>
<dbReference type="CDD" id="cd03221">
    <property type="entry name" value="ABCF_EF-3"/>
    <property type="match status" value="2"/>
</dbReference>
<keyword evidence="7" id="KW-1185">Reference proteome</keyword>
<dbReference type="InterPro" id="IPR050611">
    <property type="entry name" value="ABCF"/>
</dbReference>